<comment type="caution">
    <text evidence="2">The sequence shown here is derived from an EMBL/GenBank/DDBJ whole genome shotgun (WGS) entry which is preliminary data.</text>
</comment>
<reference evidence="3" key="1">
    <citation type="journal article" date="2019" name="Int. J. Syst. Evol. Microbiol.">
        <title>The Global Catalogue of Microorganisms (GCM) 10K type strain sequencing project: providing services to taxonomists for standard genome sequencing and annotation.</title>
        <authorList>
            <consortium name="The Broad Institute Genomics Platform"/>
            <consortium name="The Broad Institute Genome Sequencing Center for Infectious Disease"/>
            <person name="Wu L."/>
            <person name="Ma J."/>
        </authorList>
    </citation>
    <scope>NUCLEOTIDE SEQUENCE [LARGE SCALE GENOMIC DNA]</scope>
    <source>
        <strain evidence="3">JCM 14234</strain>
    </source>
</reference>
<dbReference type="EMBL" id="BAAAVS010000011">
    <property type="protein sequence ID" value="GAA3026730.1"/>
    <property type="molecule type" value="Genomic_DNA"/>
</dbReference>
<keyword evidence="1" id="KW-0812">Transmembrane</keyword>
<dbReference type="PROSITE" id="PS51257">
    <property type="entry name" value="PROKAR_LIPOPROTEIN"/>
    <property type="match status" value="1"/>
</dbReference>
<gene>
    <name evidence="2" type="ORF">GCM10010528_05500</name>
</gene>
<dbReference type="Proteomes" id="UP001501035">
    <property type="component" value="Unassembled WGS sequence"/>
</dbReference>
<evidence type="ECO:0000313" key="3">
    <source>
        <dbReference type="Proteomes" id="UP001501035"/>
    </source>
</evidence>
<organism evidence="2 3">
    <name type="scientific">Gordonia defluvii</name>
    <dbReference type="NCBI Taxonomy" id="283718"/>
    <lineage>
        <taxon>Bacteria</taxon>
        <taxon>Bacillati</taxon>
        <taxon>Actinomycetota</taxon>
        <taxon>Actinomycetes</taxon>
        <taxon>Mycobacteriales</taxon>
        <taxon>Gordoniaceae</taxon>
        <taxon>Gordonia</taxon>
    </lineage>
</organism>
<dbReference type="NCBIfam" id="NF041390">
    <property type="entry name" value="TadE_Rv3655c"/>
    <property type="match status" value="1"/>
</dbReference>
<keyword evidence="1" id="KW-0472">Membrane</keyword>
<accession>A0ABP6L3H3</accession>
<feature type="transmembrane region" description="Helical" evidence="1">
    <location>
        <begin position="21"/>
        <end position="41"/>
    </location>
</feature>
<keyword evidence="1" id="KW-1133">Transmembrane helix</keyword>
<proteinExistence type="predicted"/>
<name>A0ABP6L3H3_9ACTN</name>
<evidence type="ECO:0000256" key="1">
    <source>
        <dbReference type="SAM" id="Phobius"/>
    </source>
</evidence>
<protein>
    <submittedName>
        <fullName evidence="2">TadE family type IV pilus minor pilin</fullName>
    </submittedName>
</protein>
<sequence length="128" mass="13166">MRCWICRVLRDEAGMATVEAAYALAAISVVMLSCLGGLAAMTSAVRCVDAAREVARLTAAGDMRARMVGAAVAPSGARISVVVSGDDVRVRVEAGAPLLPMLTVSGTAVALMEPRDDEGSNASITSER</sequence>
<keyword evidence="3" id="KW-1185">Reference proteome</keyword>
<evidence type="ECO:0000313" key="2">
    <source>
        <dbReference type="EMBL" id="GAA3026730.1"/>
    </source>
</evidence>
<dbReference type="InterPro" id="IPR049790">
    <property type="entry name" value="Rv3655c/TadE"/>
</dbReference>